<evidence type="ECO:0000313" key="13">
    <source>
        <dbReference type="EMBL" id="SFQ42053.1"/>
    </source>
</evidence>
<dbReference type="InterPro" id="IPR047127">
    <property type="entry name" value="MutT-like"/>
</dbReference>
<comment type="cofactor">
    <cofactor evidence="1">
        <name>Mg(2+)</name>
        <dbReference type="ChEBI" id="CHEBI:18420"/>
    </cofactor>
</comment>
<evidence type="ECO:0000256" key="11">
    <source>
        <dbReference type="ARBA" id="ARBA00038905"/>
    </source>
</evidence>
<name>A0A1I5YCZ7_9LACT</name>
<dbReference type="AlphaFoldDB" id="A0A1I5YCZ7"/>
<dbReference type="Pfam" id="PF00293">
    <property type="entry name" value="NUDIX"/>
    <property type="match status" value="1"/>
</dbReference>
<accession>A0A1I5YCZ7</accession>
<evidence type="ECO:0000313" key="14">
    <source>
        <dbReference type="Proteomes" id="UP000199136"/>
    </source>
</evidence>
<evidence type="ECO:0000256" key="1">
    <source>
        <dbReference type="ARBA" id="ARBA00001946"/>
    </source>
</evidence>
<dbReference type="InterPro" id="IPR020476">
    <property type="entry name" value="Nudix_hydrolase"/>
</dbReference>
<keyword evidence="14" id="KW-1185">Reference proteome</keyword>
<evidence type="ECO:0000256" key="2">
    <source>
        <dbReference type="ARBA" id="ARBA00005582"/>
    </source>
</evidence>
<dbReference type="PANTHER" id="PTHR47707">
    <property type="entry name" value="8-OXO-DGTP DIPHOSPHATASE"/>
    <property type="match status" value="1"/>
</dbReference>
<dbReference type="CDD" id="cd03425">
    <property type="entry name" value="NUDIX_MutT_NudA_like"/>
    <property type="match status" value="1"/>
</dbReference>
<comment type="similarity">
    <text evidence="2">Belongs to the Nudix hydrolase family.</text>
</comment>
<feature type="domain" description="Nudix hydrolase" evidence="12">
    <location>
        <begin position="3"/>
        <end position="128"/>
    </location>
</feature>
<keyword evidence="8" id="KW-0460">Magnesium</keyword>
<evidence type="ECO:0000256" key="5">
    <source>
        <dbReference type="ARBA" id="ARBA00022723"/>
    </source>
</evidence>
<keyword evidence="7" id="KW-0378">Hydrolase</keyword>
<keyword evidence="9" id="KW-0234">DNA repair</keyword>
<gene>
    <name evidence="13" type="ORF">SAMN04488506_1928</name>
</gene>
<dbReference type="GO" id="GO:0044716">
    <property type="term" value="F:8-oxo-GDP phosphatase activity"/>
    <property type="evidence" value="ECO:0007669"/>
    <property type="project" value="TreeGrafter"/>
</dbReference>
<evidence type="ECO:0000256" key="10">
    <source>
        <dbReference type="ARBA" id="ARBA00035861"/>
    </source>
</evidence>
<dbReference type="EC" id="3.6.1.55" evidence="11"/>
<organism evidence="13 14">
    <name type="scientific">Desemzia incerta</name>
    <dbReference type="NCBI Taxonomy" id="82801"/>
    <lineage>
        <taxon>Bacteria</taxon>
        <taxon>Bacillati</taxon>
        <taxon>Bacillota</taxon>
        <taxon>Bacilli</taxon>
        <taxon>Lactobacillales</taxon>
        <taxon>Carnobacteriaceae</taxon>
        <taxon>Desemzia</taxon>
    </lineage>
</organism>
<evidence type="ECO:0000256" key="6">
    <source>
        <dbReference type="ARBA" id="ARBA00022763"/>
    </source>
</evidence>
<dbReference type="SUPFAM" id="SSF55811">
    <property type="entry name" value="Nudix"/>
    <property type="match status" value="1"/>
</dbReference>
<dbReference type="PANTHER" id="PTHR47707:SF1">
    <property type="entry name" value="NUDIX HYDROLASE FAMILY PROTEIN"/>
    <property type="match status" value="1"/>
</dbReference>
<protein>
    <recommendedName>
        <fullName evidence="11">8-oxo-dGTP diphosphatase</fullName>
        <ecNumber evidence="11">3.6.1.55</ecNumber>
    </recommendedName>
</protein>
<reference evidence="13 14" key="1">
    <citation type="submission" date="2016-10" db="EMBL/GenBank/DDBJ databases">
        <authorList>
            <person name="de Groot N.N."/>
        </authorList>
    </citation>
    <scope>NUCLEOTIDE SEQUENCE [LARGE SCALE GENOMIC DNA]</scope>
    <source>
        <strain evidence="13 14">DSM 20581</strain>
    </source>
</reference>
<dbReference type="GO" id="GO:0035539">
    <property type="term" value="F:8-oxo-7,8-dihydrodeoxyguanosine triphosphate pyrophosphatase activity"/>
    <property type="evidence" value="ECO:0007669"/>
    <property type="project" value="UniProtKB-EC"/>
</dbReference>
<evidence type="ECO:0000256" key="9">
    <source>
        <dbReference type="ARBA" id="ARBA00023204"/>
    </source>
</evidence>
<evidence type="ECO:0000256" key="4">
    <source>
        <dbReference type="ARBA" id="ARBA00022705"/>
    </source>
</evidence>
<dbReference type="EMBL" id="FOXW01000007">
    <property type="protein sequence ID" value="SFQ42053.1"/>
    <property type="molecule type" value="Genomic_DNA"/>
</dbReference>
<evidence type="ECO:0000256" key="7">
    <source>
        <dbReference type="ARBA" id="ARBA00022801"/>
    </source>
</evidence>
<keyword evidence="5" id="KW-0479">Metal-binding</keyword>
<dbReference type="GO" id="GO:0046872">
    <property type="term" value="F:metal ion binding"/>
    <property type="evidence" value="ECO:0007669"/>
    <property type="project" value="UniProtKB-KW"/>
</dbReference>
<dbReference type="GO" id="GO:0006281">
    <property type="term" value="P:DNA repair"/>
    <property type="evidence" value="ECO:0007669"/>
    <property type="project" value="UniProtKB-KW"/>
</dbReference>
<sequence>MLKEITVVGAILIENGKILCAQRGEGKSLAYLWEFPGGKIESGESSQEALIRELQEELLIEVDVQPDVFEQTSYQYDFGLVQLTTFICFLKKGTPQLTEHIAAEWLEPKELNQLEWAPADIPTVEKLMEMGIVE</sequence>
<dbReference type="GO" id="GO:0008413">
    <property type="term" value="F:8-oxo-7,8-dihydroguanosine triphosphate pyrophosphatase activity"/>
    <property type="evidence" value="ECO:0007669"/>
    <property type="project" value="TreeGrafter"/>
</dbReference>
<dbReference type="Gene3D" id="3.90.79.10">
    <property type="entry name" value="Nucleoside Triphosphate Pyrophosphohydrolase"/>
    <property type="match status" value="1"/>
</dbReference>
<dbReference type="PROSITE" id="PS51462">
    <property type="entry name" value="NUDIX"/>
    <property type="match status" value="1"/>
</dbReference>
<comment type="catalytic activity">
    <reaction evidence="10">
        <text>8-oxo-dGTP + H2O = 8-oxo-dGMP + diphosphate + H(+)</text>
        <dbReference type="Rhea" id="RHEA:31575"/>
        <dbReference type="ChEBI" id="CHEBI:15377"/>
        <dbReference type="ChEBI" id="CHEBI:15378"/>
        <dbReference type="ChEBI" id="CHEBI:33019"/>
        <dbReference type="ChEBI" id="CHEBI:63224"/>
        <dbReference type="ChEBI" id="CHEBI:77896"/>
        <dbReference type="EC" id="3.6.1.55"/>
    </reaction>
</comment>
<dbReference type="InterPro" id="IPR000086">
    <property type="entry name" value="NUDIX_hydrolase_dom"/>
</dbReference>
<keyword evidence="4" id="KW-0235">DNA replication</keyword>
<evidence type="ECO:0000259" key="12">
    <source>
        <dbReference type="PROSITE" id="PS51462"/>
    </source>
</evidence>
<keyword evidence="6" id="KW-0227">DNA damage</keyword>
<evidence type="ECO:0000256" key="3">
    <source>
        <dbReference type="ARBA" id="ARBA00022457"/>
    </source>
</evidence>
<dbReference type="GO" id="GO:0044715">
    <property type="term" value="F:8-oxo-dGDP phosphatase activity"/>
    <property type="evidence" value="ECO:0007669"/>
    <property type="project" value="TreeGrafter"/>
</dbReference>
<dbReference type="OrthoDB" id="9810648at2"/>
<dbReference type="STRING" id="82801.SAMN04488506_1928"/>
<dbReference type="GO" id="GO:0006260">
    <property type="term" value="P:DNA replication"/>
    <property type="evidence" value="ECO:0007669"/>
    <property type="project" value="UniProtKB-KW"/>
</dbReference>
<dbReference type="Proteomes" id="UP000199136">
    <property type="component" value="Unassembled WGS sequence"/>
</dbReference>
<proteinExistence type="inferred from homology"/>
<evidence type="ECO:0000256" key="8">
    <source>
        <dbReference type="ARBA" id="ARBA00022842"/>
    </source>
</evidence>
<keyword evidence="3" id="KW-0515">Mutator protein</keyword>
<dbReference type="InterPro" id="IPR015797">
    <property type="entry name" value="NUDIX_hydrolase-like_dom_sf"/>
</dbReference>
<dbReference type="RefSeq" id="WP_092480948.1">
    <property type="nucleotide sequence ID" value="NZ_FOXW01000007.1"/>
</dbReference>
<dbReference type="PRINTS" id="PR00502">
    <property type="entry name" value="NUDIXFAMILY"/>
</dbReference>